<dbReference type="GeneID" id="87867258"/>
<accession>A0AAE0JHE4</accession>
<proteinExistence type="predicted"/>
<name>A0AAE0JHE4_9PEZI</name>
<reference evidence="1" key="2">
    <citation type="submission" date="2023-06" db="EMBL/GenBank/DDBJ databases">
        <authorList>
            <consortium name="Lawrence Berkeley National Laboratory"/>
            <person name="Haridas S."/>
            <person name="Hensen N."/>
            <person name="Bonometti L."/>
            <person name="Westerberg I."/>
            <person name="Brannstrom I.O."/>
            <person name="Guillou S."/>
            <person name="Cros-Aarteil S."/>
            <person name="Calhoun S."/>
            <person name="Kuo A."/>
            <person name="Mondo S."/>
            <person name="Pangilinan J."/>
            <person name="Riley R."/>
            <person name="Labutti K."/>
            <person name="Andreopoulos B."/>
            <person name="Lipzen A."/>
            <person name="Chen C."/>
            <person name="Yanf M."/>
            <person name="Daum C."/>
            <person name="Ng V."/>
            <person name="Clum A."/>
            <person name="Steindorff A."/>
            <person name="Ohm R."/>
            <person name="Martin F."/>
            <person name="Silar P."/>
            <person name="Natvig D."/>
            <person name="Lalanne C."/>
            <person name="Gautier V."/>
            <person name="Ament-Velasquez S.L."/>
            <person name="Kruys A."/>
            <person name="Hutchinson M.I."/>
            <person name="Powell A.J."/>
            <person name="Barry K."/>
            <person name="Miller A.N."/>
            <person name="Grigoriev I.V."/>
            <person name="Debuchy R."/>
            <person name="Gladieux P."/>
            <person name="Thoren M.H."/>
            <person name="Johannesson H."/>
        </authorList>
    </citation>
    <scope>NUCLEOTIDE SEQUENCE</scope>
    <source>
        <strain evidence="1">CBS 560.94</strain>
    </source>
</reference>
<dbReference type="Proteomes" id="UP001278500">
    <property type="component" value="Unassembled WGS sequence"/>
</dbReference>
<dbReference type="EMBL" id="JAUEPP010000004">
    <property type="protein sequence ID" value="KAK3345714.1"/>
    <property type="molecule type" value="Genomic_DNA"/>
</dbReference>
<sequence>MPLLSPKKPRRHTLQRGCLEVTSTELFKCGRCGHTTNHRGNHLEHLRIKRPCPEMEKPTMYECKYHGPTSLDREEHITHLKDSSSHRQVYDDK</sequence>
<dbReference type="RefSeq" id="XP_062682327.1">
    <property type="nucleotide sequence ID" value="XM_062830104.1"/>
</dbReference>
<protein>
    <submittedName>
        <fullName evidence="1">Uncharacterized protein</fullName>
    </submittedName>
</protein>
<dbReference type="AlphaFoldDB" id="A0AAE0JHE4"/>
<organism evidence="1 2">
    <name type="scientific">Neurospora tetraspora</name>
    <dbReference type="NCBI Taxonomy" id="94610"/>
    <lineage>
        <taxon>Eukaryota</taxon>
        <taxon>Fungi</taxon>
        <taxon>Dikarya</taxon>
        <taxon>Ascomycota</taxon>
        <taxon>Pezizomycotina</taxon>
        <taxon>Sordariomycetes</taxon>
        <taxon>Sordariomycetidae</taxon>
        <taxon>Sordariales</taxon>
        <taxon>Sordariaceae</taxon>
        <taxon>Neurospora</taxon>
    </lineage>
</organism>
<keyword evidence="2" id="KW-1185">Reference proteome</keyword>
<evidence type="ECO:0000313" key="1">
    <source>
        <dbReference type="EMBL" id="KAK3345714.1"/>
    </source>
</evidence>
<evidence type="ECO:0000313" key="2">
    <source>
        <dbReference type="Proteomes" id="UP001278500"/>
    </source>
</evidence>
<reference evidence="1" key="1">
    <citation type="journal article" date="2023" name="Mol. Phylogenet. Evol.">
        <title>Genome-scale phylogeny and comparative genomics of the fungal order Sordariales.</title>
        <authorList>
            <person name="Hensen N."/>
            <person name="Bonometti L."/>
            <person name="Westerberg I."/>
            <person name="Brannstrom I.O."/>
            <person name="Guillou S."/>
            <person name="Cros-Aarteil S."/>
            <person name="Calhoun S."/>
            <person name="Haridas S."/>
            <person name="Kuo A."/>
            <person name="Mondo S."/>
            <person name="Pangilinan J."/>
            <person name="Riley R."/>
            <person name="LaButti K."/>
            <person name="Andreopoulos B."/>
            <person name="Lipzen A."/>
            <person name="Chen C."/>
            <person name="Yan M."/>
            <person name="Daum C."/>
            <person name="Ng V."/>
            <person name="Clum A."/>
            <person name="Steindorff A."/>
            <person name="Ohm R.A."/>
            <person name="Martin F."/>
            <person name="Silar P."/>
            <person name="Natvig D.O."/>
            <person name="Lalanne C."/>
            <person name="Gautier V."/>
            <person name="Ament-Velasquez S.L."/>
            <person name="Kruys A."/>
            <person name="Hutchinson M.I."/>
            <person name="Powell A.J."/>
            <person name="Barry K."/>
            <person name="Miller A.N."/>
            <person name="Grigoriev I.V."/>
            <person name="Debuchy R."/>
            <person name="Gladieux P."/>
            <person name="Hiltunen Thoren M."/>
            <person name="Johannesson H."/>
        </authorList>
    </citation>
    <scope>NUCLEOTIDE SEQUENCE</scope>
    <source>
        <strain evidence="1">CBS 560.94</strain>
    </source>
</reference>
<comment type="caution">
    <text evidence="1">The sequence shown here is derived from an EMBL/GenBank/DDBJ whole genome shotgun (WGS) entry which is preliminary data.</text>
</comment>
<gene>
    <name evidence="1" type="ORF">B0H65DRAFT_558522</name>
</gene>